<accession>A0A8A1LIY3</accession>
<sequence>MVCLFDSISIIIQRQLMRPPAMDMSSMVEDSSLPIWRVFDSKLSNLPQLELASLIAESIQLTEIQYSTD</sequence>
<reference evidence="1" key="1">
    <citation type="submission" date="2021-01" db="EMBL/GenBank/DDBJ databases">
        <title>Chromosome-level genome assembly of a human fungal pathogen reveals clustering of transcriptionally co-regulated genes.</title>
        <authorList>
            <person name="Voorhies M."/>
            <person name="Cohen S."/>
            <person name="Shea T.P."/>
            <person name="Petrus S."/>
            <person name="Munoz J.F."/>
            <person name="Poplawski S."/>
            <person name="Goldman W.E."/>
            <person name="Michael T."/>
            <person name="Cuomo C.A."/>
            <person name="Sil A."/>
            <person name="Beyhan S."/>
        </authorList>
    </citation>
    <scope>NUCLEOTIDE SEQUENCE</scope>
    <source>
        <strain evidence="1">H88</strain>
    </source>
</reference>
<dbReference type="AlphaFoldDB" id="A0A8A1LIY3"/>
<proteinExistence type="predicted"/>
<dbReference type="EMBL" id="CP069104">
    <property type="protein sequence ID" value="QSS53821.1"/>
    <property type="molecule type" value="Genomic_DNA"/>
</dbReference>
<dbReference type="VEuPathDB" id="FungiDB:I7I53_01199"/>
<dbReference type="Proteomes" id="UP000663419">
    <property type="component" value="Chromosome 3"/>
</dbReference>
<evidence type="ECO:0000313" key="2">
    <source>
        <dbReference type="Proteomes" id="UP000663419"/>
    </source>
</evidence>
<protein>
    <submittedName>
        <fullName evidence="1">Uncharacterized protein</fullName>
    </submittedName>
</protein>
<name>A0A8A1LIY3_AJEC8</name>
<gene>
    <name evidence="1" type="ORF">I7I53_01199</name>
</gene>
<evidence type="ECO:0000313" key="1">
    <source>
        <dbReference type="EMBL" id="QSS53821.1"/>
    </source>
</evidence>
<organism evidence="1 2">
    <name type="scientific">Ajellomyces capsulatus (strain H88)</name>
    <name type="common">Darling's disease fungus</name>
    <name type="synonym">Histoplasma capsulatum</name>
    <dbReference type="NCBI Taxonomy" id="544711"/>
    <lineage>
        <taxon>Eukaryota</taxon>
        <taxon>Fungi</taxon>
        <taxon>Dikarya</taxon>
        <taxon>Ascomycota</taxon>
        <taxon>Pezizomycotina</taxon>
        <taxon>Eurotiomycetes</taxon>
        <taxon>Eurotiomycetidae</taxon>
        <taxon>Onygenales</taxon>
        <taxon>Ajellomycetaceae</taxon>
        <taxon>Histoplasma</taxon>
    </lineage>
</organism>